<dbReference type="Proteomes" id="UP000190657">
    <property type="component" value="Unassembled WGS sequence"/>
</dbReference>
<dbReference type="PANTHER" id="PTHR42850:SF4">
    <property type="entry name" value="ZINC-DEPENDENT ENDOPOLYPHOSPHATASE"/>
    <property type="match status" value="1"/>
</dbReference>
<dbReference type="RefSeq" id="WP_078768948.1">
    <property type="nucleotide sequence ID" value="NZ_FUWW01000019.1"/>
</dbReference>
<proteinExistence type="predicted"/>
<protein>
    <submittedName>
        <fullName evidence="2">Serine/threonine protein phosphatase 1</fullName>
    </submittedName>
</protein>
<sequence length="228" mass="26310">MRIFCLSDIHGDMDALDYALSYIVDELEKPNTMLMFLGDYIHGSDNSKEVLDKIISLQNHYGTEKVVALLGNHEEWVLNGSSTISEQNPSYEDDYTDDDKYIYWLENLPRYYVAGNTIFVHAGIDESLGELWELTDEYTLTNKYPADIGKIDGLDMKVVAGHIYTSEITNNPRYNDVYYDGFNHYFIDGDVISTSVLPVLMVDTDEDKYYRVTPNGMYEVQPYDEEEF</sequence>
<accession>A0A1T4N7A2</accession>
<evidence type="ECO:0000313" key="3">
    <source>
        <dbReference type="Proteomes" id="UP000190657"/>
    </source>
</evidence>
<dbReference type="GO" id="GO:0008803">
    <property type="term" value="F:bis(5'-nucleosyl)-tetraphosphatase (symmetrical) activity"/>
    <property type="evidence" value="ECO:0007669"/>
    <property type="project" value="TreeGrafter"/>
</dbReference>
<dbReference type="STRING" id="290054.SAMN02745114_01495"/>
<dbReference type="Pfam" id="PF00149">
    <property type="entry name" value="Metallophos"/>
    <property type="match status" value="1"/>
</dbReference>
<evidence type="ECO:0000313" key="2">
    <source>
        <dbReference type="EMBL" id="SJZ74937.1"/>
    </source>
</evidence>
<dbReference type="InterPro" id="IPR004843">
    <property type="entry name" value="Calcineurin-like_PHP"/>
</dbReference>
<evidence type="ECO:0000259" key="1">
    <source>
        <dbReference type="Pfam" id="PF00149"/>
    </source>
</evidence>
<reference evidence="3" key="1">
    <citation type="submission" date="2017-02" db="EMBL/GenBank/DDBJ databases">
        <authorList>
            <person name="Varghese N."/>
            <person name="Submissions S."/>
        </authorList>
    </citation>
    <scope>NUCLEOTIDE SEQUENCE [LARGE SCALE GENOMIC DNA]</scope>
    <source>
        <strain evidence="3">ATCC 51222</strain>
    </source>
</reference>
<dbReference type="AlphaFoldDB" id="A0A1T4N7A2"/>
<name>A0A1T4N7A2_9FIRM</name>
<organism evidence="2 3">
    <name type="scientific">Eubacterium coprostanoligenes</name>
    <dbReference type="NCBI Taxonomy" id="290054"/>
    <lineage>
        <taxon>Bacteria</taxon>
        <taxon>Bacillati</taxon>
        <taxon>Bacillota</taxon>
        <taxon>Clostridia</taxon>
        <taxon>Eubacteriales</taxon>
        <taxon>Eubacteriaceae</taxon>
        <taxon>Eubacterium</taxon>
    </lineage>
</organism>
<dbReference type="Gene3D" id="3.60.21.10">
    <property type="match status" value="1"/>
</dbReference>
<dbReference type="GO" id="GO:0110154">
    <property type="term" value="P:RNA decapping"/>
    <property type="evidence" value="ECO:0007669"/>
    <property type="project" value="TreeGrafter"/>
</dbReference>
<dbReference type="GO" id="GO:0016791">
    <property type="term" value="F:phosphatase activity"/>
    <property type="evidence" value="ECO:0007669"/>
    <property type="project" value="TreeGrafter"/>
</dbReference>
<dbReference type="EMBL" id="FUWW01000019">
    <property type="protein sequence ID" value="SJZ74937.1"/>
    <property type="molecule type" value="Genomic_DNA"/>
</dbReference>
<feature type="domain" description="Calcineurin-like phosphoesterase" evidence="1">
    <location>
        <begin position="1"/>
        <end position="173"/>
    </location>
</feature>
<keyword evidence="3" id="KW-1185">Reference proteome</keyword>
<dbReference type="InterPro" id="IPR050126">
    <property type="entry name" value="Ap4A_hydrolase"/>
</dbReference>
<dbReference type="SUPFAM" id="SSF56300">
    <property type="entry name" value="Metallo-dependent phosphatases"/>
    <property type="match status" value="1"/>
</dbReference>
<gene>
    <name evidence="2" type="ORF">SAMN02745114_01495</name>
</gene>
<dbReference type="PANTHER" id="PTHR42850">
    <property type="entry name" value="METALLOPHOSPHOESTERASE"/>
    <property type="match status" value="1"/>
</dbReference>
<dbReference type="InterPro" id="IPR029052">
    <property type="entry name" value="Metallo-depent_PP-like"/>
</dbReference>
<dbReference type="GO" id="GO:0005737">
    <property type="term" value="C:cytoplasm"/>
    <property type="evidence" value="ECO:0007669"/>
    <property type="project" value="TreeGrafter"/>
</dbReference>
<dbReference type="OrthoDB" id="9779903at2"/>